<comment type="caution">
    <text evidence="1">The sequence shown here is derived from an EMBL/GenBank/DDBJ whole genome shotgun (WGS) entry which is preliminary data.</text>
</comment>
<accession>A0ACC6A601</accession>
<evidence type="ECO:0000313" key="1">
    <source>
        <dbReference type="EMBL" id="MCM3736009.1"/>
    </source>
</evidence>
<protein>
    <submittedName>
        <fullName evidence="1">Uncharacterized protein</fullName>
    </submittedName>
</protein>
<proteinExistence type="predicted"/>
<gene>
    <name evidence="1" type="ORF">M3215_09285</name>
</gene>
<dbReference type="Proteomes" id="UP001202289">
    <property type="component" value="Unassembled WGS sequence"/>
</dbReference>
<keyword evidence="2" id="KW-1185">Reference proteome</keyword>
<organism evidence="1 2">
    <name type="scientific">Bacillus cytotoxicus</name>
    <dbReference type="NCBI Taxonomy" id="580165"/>
    <lineage>
        <taxon>Bacteria</taxon>
        <taxon>Bacillati</taxon>
        <taxon>Bacillota</taxon>
        <taxon>Bacilli</taxon>
        <taxon>Bacillales</taxon>
        <taxon>Bacillaceae</taxon>
        <taxon>Bacillus</taxon>
        <taxon>Bacillus cereus group</taxon>
    </lineage>
</organism>
<evidence type="ECO:0000313" key="2">
    <source>
        <dbReference type="Proteomes" id="UP001202289"/>
    </source>
</evidence>
<dbReference type="EMBL" id="JAMBOP010000008">
    <property type="protein sequence ID" value="MCM3736009.1"/>
    <property type="molecule type" value="Genomic_DNA"/>
</dbReference>
<name>A0ACC6A601_9BACI</name>
<reference evidence="1" key="1">
    <citation type="submission" date="2022-05" db="EMBL/GenBank/DDBJ databases">
        <title>Comparative Genomics of Spacecraft Associated Microbes.</title>
        <authorList>
            <person name="Tran M.T."/>
            <person name="Wright A."/>
            <person name="Seuylemezian A."/>
            <person name="Eisen J."/>
            <person name="Coil D."/>
        </authorList>
    </citation>
    <scope>NUCLEOTIDE SEQUENCE</scope>
    <source>
        <strain evidence="1">FAIRING 10M-2.2</strain>
    </source>
</reference>
<sequence length="172" mass="19219">MKFKKTVIGTLSVSLLSASLLSTTNSYAAENSTTDVKTNVTNQFPTPSNSLTESTELDKVLNLDKVLKQENIPQKELVNYRDYVQEQVGKESMKEGKIGAAKKAIKFMVEHSDTIPIKYIRDLVNKYGGKIIEALDVIEVYTWYGITVGLMKVGIPEKYASMIADFIVKFIL</sequence>